<reference evidence="4 5" key="1">
    <citation type="submission" date="2018-09" db="EMBL/GenBank/DDBJ databases">
        <title>YIM PH 21725 draft genome.</title>
        <authorList>
            <person name="Miao C."/>
        </authorList>
    </citation>
    <scope>NUCLEOTIDE SEQUENCE [LARGE SCALE GENOMIC DNA]</scope>
    <source>
        <strain evidence="5">YIM PH21725</strain>
    </source>
</reference>
<accession>A0A419I4V0</accession>
<gene>
    <name evidence="4" type="ORF">D5S19_14040</name>
</gene>
<feature type="domain" description="CBS" evidence="3">
    <location>
        <begin position="7"/>
        <end position="64"/>
    </location>
</feature>
<dbReference type="PROSITE" id="PS51371">
    <property type="entry name" value="CBS"/>
    <property type="match status" value="2"/>
</dbReference>
<dbReference type="RefSeq" id="WP_120023788.1">
    <property type="nucleotide sequence ID" value="NZ_QZFV01000078.1"/>
</dbReference>
<dbReference type="InterPro" id="IPR000644">
    <property type="entry name" value="CBS_dom"/>
</dbReference>
<evidence type="ECO:0000313" key="5">
    <source>
        <dbReference type="Proteomes" id="UP000285112"/>
    </source>
</evidence>
<evidence type="ECO:0000256" key="1">
    <source>
        <dbReference type="ARBA" id="ARBA00023122"/>
    </source>
</evidence>
<dbReference type="OrthoDB" id="9799454at2"/>
<name>A0A419I4V0_9PSEU</name>
<evidence type="ECO:0000256" key="2">
    <source>
        <dbReference type="PROSITE-ProRule" id="PRU00703"/>
    </source>
</evidence>
<organism evidence="4 5">
    <name type="scientific">Amycolatopsis panacis</name>
    <dbReference type="NCBI Taxonomy" id="2340917"/>
    <lineage>
        <taxon>Bacteria</taxon>
        <taxon>Bacillati</taxon>
        <taxon>Actinomycetota</taxon>
        <taxon>Actinomycetes</taxon>
        <taxon>Pseudonocardiales</taxon>
        <taxon>Pseudonocardiaceae</taxon>
        <taxon>Amycolatopsis</taxon>
    </lineage>
</organism>
<keyword evidence="1 2" id="KW-0129">CBS domain</keyword>
<dbReference type="Pfam" id="PF00571">
    <property type="entry name" value="CBS"/>
    <property type="match status" value="2"/>
</dbReference>
<feature type="domain" description="CBS" evidence="3">
    <location>
        <begin position="80"/>
        <end position="135"/>
    </location>
</feature>
<sequence length="135" mass="14381">MQTRDIMTTPVIAVTATASFAEASRLMTRHGFTTVPVVDSRGNLLGLLSEEDLIRAGFPDQADPDAEVLLGRNRVVASVMRAPDLAAQADLDVADLANHMAEARVRALPVVEGRTLVGMVTYQDVLRVLPAAGLS</sequence>
<proteinExistence type="predicted"/>
<dbReference type="EMBL" id="QZFV01000078">
    <property type="protein sequence ID" value="RJQ85497.1"/>
    <property type="molecule type" value="Genomic_DNA"/>
</dbReference>
<dbReference type="PANTHER" id="PTHR43080:SF2">
    <property type="entry name" value="CBS DOMAIN-CONTAINING PROTEIN"/>
    <property type="match status" value="1"/>
</dbReference>
<dbReference type="InterPro" id="IPR046342">
    <property type="entry name" value="CBS_dom_sf"/>
</dbReference>
<dbReference type="InterPro" id="IPR051257">
    <property type="entry name" value="Diverse_CBS-Domain"/>
</dbReference>
<comment type="caution">
    <text evidence="4">The sequence shown here is derived from an EMBL/GenBank/DDBJ whole genome shotgun (WGS) entry which is preliminary data.</text>
</comment>
<dbReference type="PANTHER" id="PTHR43080">
    <property type="entry name" value="CBS DOMAIN-CONTAINING PROTEIN CBSX3, MITOCHONDRIAL"/>
    <property type="match status" value="1"/>
</dbReference>
<dbReference type="SMART" id="SM00116">
    <property type="entry name" value="CBS"/>
    <property type="match status" value="2"/>
</dbReference>
<protein>
    <submittedName>
        <fullName evidence="4">CBS domain-containing protein</fullName>
    </submittedName>
</protein>
<keyword evidence="5" id="KW-1185">Reference proteome</keyword>
<evidence type="ECO:0000259" key="3">
    <source>
        <dbReference type="PROSITE" id="PS51371"/>
    </source>
</evidence>
<dbReference type="AlphaFoldDB" id="A0A419I4V0"/>
<dbReference type="Gene3D" id="3.10.580.10">
    <property type="entry name" value="CBS-domain"/>
    <property type="match status" value="1"/>
</dbReference>
<evidence type="ECO:0000313" key="4">
    <source>
        <dbReference type="EMBL" id="RJQ85497.1"/>
    </source>
</evidence>
<dbReference type="Proteomes" id="UP000285112">
    <property type="component" value="Unassembled WGS sequence"/>
</dbReference>
<dbReference type="SUPFAM" id="SSF54631">
    <property type="entry name" value="CBS-domain pair"/>
    <property type="match status" value="1"/>
</dbReference>